<evidence type="ECO:0000256" key="5">
    <source>
        <dbReference type="ARBA" id="ARBA00022989"/>
    </source>
</evidence>
<comment type="similarity">
    <text evidence="2 8">Belongs to the DHHC palmitoyltransferase family.</text>
</comment>
<dbReference type="Proteomes" id="UP000001876">
    <property type="component" value="Unassembled WGS sequence"/>
</dbReference>
<dbReference type="OrthoDB" id="331948at2759"/>
<keyword evidence="5" id="KW-1133">Transmembrane helix</keyword>
<keyword evidence="4" id="KW-0812">Transmembrane</keyword>
<dbReference type="EMBL" id="GG663741">
    <property type="protein sequence ID" value="EEH55721.1"/>
    <property type="molecule type" value="Genomic_DNA"/>
</dbReference>
<evidence type="ECO:0000256" key="2">
    <source>
        <dbReference type="ARBA" id="ARBA00008574"/>
    </source>
</evidence>
<organism evidence="11">
    <name type="scientific">Micromonas pusilla (strain CCMP1545)</name>
    <name type="common">Picoplanktonic green alga</name>
    <dbReference type="NCBI Taxonomy" id="564608"/>
    <lineage>
        <taxon>Eukaryota</taxon>
        <taxon>Viridiplantae</taxon>
        <taxon>Chlorophyta</taxon>
        <taxon>Mamiellophyceae</taxon>
        <taxon>Mamiellales</taxon>
        <taxon>Mamiellaceae</taxon>
        <taxon>Micromonas</taxon>
    </lineage>
</organism>
<evidence type="ECO:0000256" key="8">
    <source>
        <dbReference type="RuleBase" id="RU079119"/>
    </source>
</evidence>
<dbReference type="InterPro" id="IPR039859">
    <property type="entry name" value="PFA4/ZDH16/20/ERF2-like"/>
</dbReference>
<comment type="catalytic activity">
    <reaction evidence="8">
        <text>L-cysteinyl-[protein] + hexadecanoyl-CoA = S-hexadecanoyl-L-cysteinyl-[protein] + CoA</text>
        <dbReference type="Rhea" id="RHEA:36683"/>
        <dbReference type="Rhea" id="RHEA-COMP:10131"/>
        <dbReference type="Rhea" id="RHEA-COMP:11032"/>
        <dbReference type="ChEBI" id="CHEBI:29950"/>
        <dbReference type="ChEBI" id="CHEBI:57287"/>
        <dbReference type="ChEBI" id="CHEBI:57379"/>
        <dbReference type="ChEBI" id="CHEBI:74151"/>
        <dbReference type="EC" id="2.3.1.225"/>
    </reaction>
</comment>
<dbReference type="PROSITE" id="PS50216">
    <property type="entry name" value="DHHC"/>
    <property type="match status" value="1"/>
</dbReference>
<evidence type="ECO:0000256" key="1">
    <source>
        <dbReference type="ARBA" id="ARBA00004141"/>
    </source>
</evidence>
<dbReference type="KEGG" id="mpp:MICPUCDRAFT_18413"/>
<comment type="subcellular location">
    <subcellularLocation>
        <location evidence="1">Membrane</location>
        <topology evidence="1">Multi-pass membrane protein</topology>
    </subcellularLocation>
</comment>
<sequence>MEEGVLDDNLNASVAHARGCFAGCTLCVPCGAAKPPHAHHCSACGACVAGMDHHCPFVNNCVG</sequence>
<keyword evidence="6" id="KW-0472">Membrane</keyword>
<comment type="domain">
    <text evidence="8">The DHHC domain is required for palmitoyltransferase activity.</text>
</comment>
<dbReference type="eggNOG" id="KOG1314">
    <property type="taxonomic scope" value="Eukaryota"/>
</dbReference>
<dbReference type="EC" id="2.3.1.225" evidence="8"/>
<dbReference type="RefSeq" id="XP_003059769.1">
    <property type="nucleotide sequence ID" value="XM_003059723.1"/>
</dbReference>
<dbReference type="AlphaFoldDB" id="C1MVK7"/>
<feature type="domain" description="Palmitoyltransferase DHHC" evidence="9">
    <location>
        <begin position="26"/>
        <end position="63"/>
    </location>
</feature>
<dbReference type="InterPro" id="IPR001594">
    <property type="entry name" value="Palmitoyltrfase_DHHC"/>
</dbReference>
<evidence type="ECO:0000313" key="10">
    <source>
        <dbReference type="EMBL" id="EEH55721.1"/>
    </source>
</evidence>
<evidence type="ECO:0000256" key="4">
    <source>
        <dbReference type="ARBA" id="ARBA00022692"/>
    </source>
</evidence>
<dbReference type="Pfam" id="PF01529">
    <property type="entry name" value="DHHC"/>
    <property type="match status" value="1"/>
</dbReference>
<reference evidence="10 11" key="1">
    <citation type="journal article" date="2009" name="Science">
        <title>Green evolution and dynamic adaptations revealed by genomes of the marine picoeukaryotes Micromonas.</title>
        <authorList>
            <person name="Worden A.Z."/>
            <person name="Lee J.H."/>
            <person name="Mock T."/>
            <person name="Rouze P."/>
            <person name="Simmons M.P."/>
            <person name="Aerts A.L."/>
            <person name="Allen A.E."/>
            <person name="Cuvelier M.L."/>
            <person name="Derelle E."/>
            <person name="Everett M.V."/>
            <person name="Foulon E."/>
            <person name="Grimwood J."/>
            <person name="Gundlach H."/>
            <person name="Henrissat B."/>
            <person name="Napoli C."/>
            <person name="McDonald S.M."/>
            <person name="Parker M.S."/>
            <person name="Rombauts S."/>
            <person name="Salamov A."/>
            <person name="Von Dassow P."/>
            <person name="Badger J.H."/>
            <person name="Coutinho P.M."/>
            <person name="Demir E."/>
            <person name="Dubchak I."/>
            <person name="Gentemann C."/>
            <person name="Eikrem W."/>
            <person name="Gready J.E."/>
            <person name="John U."/>
            <person name="Lanier W."/>
            <person name="Lindquist E.A."/>
            <person name="Lucas S."/>
            <person name="Mayer K.F."/>
            <person name="Moreau H."/>
            <person name="Not F."/>
            <person name="Otillar R."/>
            <person name="Panaud O."/>
            <person name="Pangilinan J."/>
            <person name="Paulsen I."/>
            <person name="Piegu B."/>
            <person name="Poliakov A."/>
            <person name="Robbens S."/>
            <person name="Schmutz J."/>
            <person name="Toulza E."/>
            <person name="Wyss T."/>
            <person name="Zelensky A."/>
            <person name="Zhou K."/>
            <person name="Armbrust E.V."/>
            <person name="Bhattacharya D."/>
            <person name="Goodenough U.W."/>
            <person name="Van de Peer Y."/>
            <person name="Grigoriev I.V."/>
        </authorList>
    </citation>
    <scope>NUCLEOTIDE SEQUENCE [LARGE SCALE GENOMIC DNA]</scope>
    <source>
        <strain evidence="10 11">CCMP1545</strain>
    </source>
</reference>
<keyword evidence="11" id="KW-1185">Reference proteome</keyword>
<evidence type="ECO:0000259" key="9">
    <source>
        <dbReference type="Pfam" id="PF01529"/>
    </source>
</evidence>
<dbReference type="STRING" id="564608.C1MVK7"/>
<dbReference type="PANTHER" id="PTHR12246">
    <property type="entry name" value="PALMITOYLTRANSFERASE ZDHHC16"/>
    <property type="match status" value="1"/>
</dbReference>
<name>C1MVK7_MICPC</name>
<proteinExistence type="inferred from homology"/>
<keyword evidence="7 8" id="KW-0012">Acyltransferase</keyword>
<evidence type="ECO:0000313" key="11">
    <source>
        <dbReference type="Proteomes" id="UP000001876"/>
    </source>
</evidence>
<gene>
    <name evidence="10" type="ORF">MICPUCDRAFT_18413</name>
</gene>
<dbReference type="GO" id="GO:0019706">
    <property type="term" value="F:protein-cysteine S-palmitoyltransferase activity"/>
    <property type="evidence" value="ECO:0007669"/>
    <property type="project" value="UniProtKB-EC"/>
</dbReference>
<evidence type="ECO:0000256" key="7">
    <source>
        <dbReference type="ARBA" id="ARBA00023315"/>
    </source>
</evidence>
<evidence type="ECO:0000256" key="3">
    <source>
        <dbReference type="ARBA" id="ARBA00022679"/>
    </source>
</evidence>
<dbReference type="GeneID" id="9685493"/>
<protein>
    <recommendedName>
        <fullName evidence="8">S-acyltransferase</fullName>
        <ecNumber evidence="8">2.3.1.225</ecNumber>
    </recommendedName>
    <alternativeName>
        <fullName evidence="8">Palmitoyltransferase</fullName>
    </alternativeName>
</protein>
<dbReference type="GO" id="GO:0016020">
    <property type="term" value="C:membrane"/>
    <property type="evidence" value="ECO:0007669"/>
    <property type="project" value="UniProtKB-SubCell"/>
</dbReference>
<feature type="non-terminal residue" evidence="10">
    <location>
        <position position="63"/>
    </location>
</feature>
<evidence type="ECO:0000256" key="6">
    <source>
        <dbReference type="ARBA" id="ARBA00023136"/>
    </source>
</evidence>
<accession>C1MVK7</accession>
<keyword evidence="3 8" id="KW-0808">Transferase</keyword>